<dbReference type="STRING" id="1121884.SAMN02745131_03577"/>
<evidence type="ECO:0000313" key="2">
    <source>
        <dbReference type="Proteomes" id="UP000184048"/>
    </source>
</evidence>
<dbReference type="OrthoDB" id="2449873at2"/>
<evidence type="ECO:0000313" key="1">
    <source>
        <dbReference type="EMBL" id="SHF80841.1"/>
    </source>
</evidence>
<organism evidence="1 2">
    <name type="scientific">Flavisolibacter ginsengisoli DSM 18119</name>
    <dbReference type="NCBI Taxonomy" id="1121884"/>
    <lineage>
        <taxon>Bacteria</taxon>
        <taxon>Pseudomonadati</taxon>
        <taxon>Bacteroidota</taxon>
        <taxon>Chitinophagia</taxon>
        <taxon>Chitinophagales</taxon>
        <taxon>Chitinophagaceae</taxon>
        <taxon>Flavisolibacter</taxon>
    </lineage>
</organism>
<keyword evidence="2" id="KW-1185">Reference proteome</keyword>
<accession>A0A1M5EP12</accession>
<sequence length="209" mass="23500">MKNSNNSAWRCKQPAIALYKITRGLIQHPVQLSAILLLCLTMEACQKEGIKENTSTETVQAIQGKEGRSEVINYYSGLSWQTTMELQQARAATAKYRNIDNAIKDGYADIAVDVEHMGHHYMNTSLVDGTFDIRHPEILVYNRDANGKQVLVAVEYAVPLTDPMPEGFTGSQDVWNGTSGFPLWLLHAWVWAYNPDGVFNWTNEAVELH</sequence>
<gene>
    <name evidence="1" type="ORF">SAMN02745131_03577</name>
</gene>
<proteinExistence type="predicted"/>
<dbReference type="Proteomes" id="UP000184048">
    <property type="component" value="Unassembled WGS sequence"/>
</dbReference>
<dbReference type="RefSeq" id="WP_072836701.1">
    <property type="nucleotide sequence ID" value="NZ_FQUU01000019.1"/>
</dbReference>
<dbReference type="EMBL" id="FQUU01000019">
    <property type="protein sequence ID" value="SHF80841.1"/>
    <property type="molecule type" value="Genomic_DNA"/>
</dbReference>
<dbReference type="AlphaFoldDB" id="A0A1M5EP12"/>
<name>A0A1M5EP12_9BACT</name>
<reference evidence="1 2" key="1">
    <citation type="submission" date="2016-11" db="EMBL/GenBank/DDBJ databases">
        <authorList>
            <person name="Jaros S."/>
            <person name="Januszkiewicz K."/>
            <person name="Wedrychowicz H."/>
        </authorList>
    </citation>
    <scope>NUCLEOTIDE SEQUENCE [LARGE SCALE GENOMIC DNA]</scope>
    <source>
        <strain evidence="1 2">DSM 18119</strain>
    </source>
</reference>
<protein>
    <submittedName>
        <fullName evidence="1">Uncharacterized protein</fullName>
    </submittedName>
</protein>